<dbReference type="Proteomes" id="UP000295484">
    <property type="component" value="Unassembled WGS sequence"/>
</dbReference>
<protein>
    <recommendedName>
        <fullName evidence="3">Asparagine synthetase domain-containing protein</fullName>
    </recommendedName>
</protein>
<comment type="caution">
    <text evidence="1">The sequence shown here is derived from an EMBL/GenBank/DDBJ whole genome shotgun (WGS) entry which is preliminary data.</text>
</comment>
<dbReference type="Gene3D" id="3.40.50.620">
    <property type="entry name" value="HUPs"/>
    <property type="match status" value="1"/>
</dbReference>
<reference evidence="1 2" key="1">
    <citation type="submission" date="2019-03" db="EMBL/GenBank/DDBJ databases">
        <title>Genomic Encyclopedia of Type Strains, Phase IV (KMG-IV): sequencing the most valuable type-strain genomes for metagenomic binning, comparative biology and taxonomic classification.</title>
        <authorList>
            <person name="Goeker M."/>
        </authorList>
    </citation>
    <scope>NUCLEOTIDE SEQUENCE [LARGE SCALE GENOMIC DNA]</scope>
    <source>
        <strain evidence="1 2">JA181</strain>
    </source>
</reference>
<dbReference type="AlphaFoldDB" id="A0A4R8FFV1"/>
<dbReference type="InterPro" id="IPR014729">
    <property type="entry name" value="Rossmann-like_a/b/a_fold"/>
</dbReference>
<organism evidence="1 2">
    <name type="scientific">Rhodovulum visakhapatnamense</name>
    <dbReference type="NCBI Taxonomy" id="364297"/>
    <lineage>
        <taxon>Bacteria</taxon>
        <taxon>Pseudomonadati</taxon>
        <taxon>Pseudomonadota</taxon>
        <taxon>Alphaproteobacteria</taxon>
        <taxon>Rhodobacterales</taxon>
        <taxon>Paracoccaceae</taxon>
        <taxon>Rhodovulum</taxon>
    </lineage>
</organism>
<evidence type="ECO:0008006" key="3">
    <source>
        <dbReference type="Google" id="ProtNLM"/>
    </source>
</evidence>
<evidence type="ECO:0000313" key="2">
    <source>
        <dbReference type="Proteomes" id="UP000295484"/>
    </source>
</evidence>
<sequence length="275" mass="28983">MPGPAPQPALPERLGAVLAGLPLRAVACSGGIDSLLLATLAHRQAPDATRVVHAVSPAVPAAATARVRAQASAEGWALDLVDAGEFSDPDYLANPVDRCFFCKQRLYSTLRQVTAALDGPVAILSGTNADDLGEYRPGLRAAEALGVRHPYVEAGIGKADIRALARVLGLAFADLPASPCLASRLYTGLAVTPERLRAVERAEDRLRAETGLSVLRCRRRGDLMLIEVEAGEGARIGPGLIARVAAEARAIDPGIRDLRLDPRPYAPGRAFRGAR</sequence>
<proteinExistence type="predicted"/>
<accession>A0A4R8FFV1</accession>
<dbReference type="RefSeq" id="WP_075784539.1">
    <property type="nucleotide sequence ID" value="NZ_JAESIL010000110.1"/>
</dbReference>
<dbReference type="EMBL" id="SOEB01000021">
    <property type="protein sequence ID" value="TDX24854.1"/>
    <property type="molecule type" value="Genomic_DNA"/>
</dbReference>
<evidence type="ECO:0000313" key="1">
    <source>
        <dbReference type="EMBL" id="TDX24854.1"/>
    </source>
</evidence>
<dbReference type="InterPro" id="IPR052188">
    <property type="entry name" value="Ni-pincer_cofactor_biosynth"/>
</dbReference>
<dbReference type="PANTHER" id="PTHR43169:SF2">
    <property type="entry name" value="NAD_GMP SYNTHASE DOMAIN-CONTAINING PROTEIN"/>
    <property type="match status" value="1"/>
</dbReference>
<name>A0A4R8FFV1_9RHOB</name>
<gene>
    <name evidence="1" type="ORF">EV657_12129</name>
</gene>
<dbReference type="PANTHER" id="PTHR43169">
    <property type="entry name" value="EXSB FAMILY PROTEIN"/>
    <property type="match status" value="1"/>
</dbReference>
<dbReference type="SUPFAM" id="SSF52402">
    <property type="entry name" value="Adenine nucleotide alpha hydrolases-like"/>
    <property type="match status" value="1"/>
</dbReference>